<gene>
    <name evidence="2" type="ORF">B842_03310</name>
</gene>
<feature type="region of interest" description="Disordered" evidence="1">
    <location>
        <begin position="148"/>
        <end position="169"/>
    </location>
</feature>
<dbReference type="AlphaFoldDB" id="A0A0B5D122"/>
<dbReference type="HOGENOM" id="CLU_1575842_0_0_11"/>
<organism evidence="2 3">
    <name type="scientific">Corynebacterium humireducens NBRC 106098 = DSM 45392</name>
    <dbReference type="NCBI Taxonomy" id="1223515"/>
    <lineage>
        <taxon>Bacteria</taxon>
        <taxon>Bacillati</taxon>
        <taxon>Actinomycetota</taxon>
        <taxon>Actinomycetes</taxon>
        <taxon>Mycobacteriales</taxon>
        <taxon>Corynebacteriaceae</taxon>
        <taxon>Corynebacterium</taxon>
    </lineage>
</organism>
<proteinExistence type="predicted"/>
<accession>A0A0B5D122</accession>
<evidence type="ECO:0000256" key="1">
    <source>
        <dbReference type="SAM" id="MobiDB-lite"/>
    </source>
</evidence>
<evidence type="ECO:0000313" key="2">
    <source>
        <dbReference type="EMBL" id="AJE32515.1"/>
    </source>
</evidence>
<dbReference type="EMBL" id="CP005286">
    <property type="protein sequence ID" value="AJE32515.1"/>
    <property type="molecule type" value="Genomic_DNA"/>
</dbReference>
<reference evidence="2 3" key="1">
    <citation type="submission" date="2013-04" db="EMBL/GenBank/DDBJ databases">
        <title>Complete genome sequence of Corynebacterium humireducens DSM 45392(T), isolated from a wastewater-fed microbial fuel cell.</title>
        <authorList>
            <person name="Ruckert C."/>
            <person name="Albersmeier A."/>
            <person name="Kalinowski J."/>
        </authorList>
    </citation>
    <scope>NUCLEOTIDE SEQUENCE [LARGE SCALE GENOMIC DNA]</scope>
    <source>
        <strain evidence="3">MFC-5</strain>
    </source>
</reference>
<name>A0A0B5D122_9CORY</name>
<protein>
    <submittedName>
        <fullName evidence="2">Uncharacterized protein</fullName>
    </submittedName>
</protein>
<dbReference type="KEGG" id="chm:B842_03310"/>
<sequence>MTVEWAGRWWDPQELPPTAAGHVARLASSDPADYMPSCVAVLESAGLDTAAVVDVVADMDGEPDVLDLVGAVLEVGTARPWRSTVGLCRTTVTQWSTIRGRLIDKGIPDPLRSLPSLTALLDVVEVMLLDSMEKQEDRERFLRDLYRRDTSTAGPPPGWEDGAELDGLF</sequence>
<keyword evidence="3" id="KW-1185">Reference proteome</keyword>
<dbReference type="Pfam" id="PF23888">
    <property type="entry name" value="DUF7240"/>
    <property type="match status" value="1"/>
</dbReference>
<evidence type="ECO:0000313" key="3">
    <source>
        <dbReference type="Proteomes" id="UP000031524"/>
    </source>
</evidence>
<dbReference type="InterPro" id="IPR055664">
    <property type="entry name" value="DUF7240"/>
</dbReference>
<dbReference type="Proteomes" id="UP000031524">
    <property type="component" value="Chromosome"/>
</dbReference>
<dbReference type="STRING" id="1223515.B842_03310"/>